<dbReference type="SMART" id="SM00320">
    <property type="entry name" value="WD40"/>
    <property type="match status" value="13"/>
</dbReference>
<dbReference type="InterPro" id="IPR027145">
    <property type="entry name" value="PWP2"/>
</dbReference>
<feature type="repeat" description="WD" evidence="6">
    <location>
        <begin position="510"/>
        <end position="551"/>
    </location>
</feature>
<feature type="repeat" description="WD" evidence="6">
    <location>
        <begin position="382"/>
        <end position="423"/>
    </location>
</feature>
<dbReference type="InterPro" id="IPR001680">
    <property type="entry name" value="WD40_rpt"/>
</dbReference>
<proteinExistence type="inferred from homology"/>
<dbReference type="EMBL" id="JADGKB010000012">
    <property type="protein sequence ID" value="KAJ3260331.1"/>
    <property type="molecule type" value="Genomic_DNA"/>
</dbReference>
<organism evidence="8 9">
    <name type="scientific">Boothiomyces macroporosus</name>
    <dbReference type="NCBI Taxonomy" id="261099"/>
    <lineage>
        <taxon>Eukaryota</taxon>
        <taxon>Fungi</taxon>
        <taxon>Fungi incertae sedis</taxon>
        <taxon>Chytridiomycota</taxon>
        <taxon>Chytridiomycota incertae sedis</taxon>
        <taxon>Chytridiomycetes</taxon>
        <taxon>Rhizophydiales</taxon>
        <taxon>Terramycetaceae</taxon>
        <taxon>Boothiomyces</taxon>
    </lineage>
</organism>
<evidence type="ECO:0000256" key="4">
    <source>
        <dbReference type="ARBA" id="ARBA00022737"/>
    </source>
</evidence>
<feature type="repeat" description="WD" evidence="6">
    <location>
        <begin position="340"/>
        <end position="381"/>
    </location>
</feature>
<comment type="subcellular location">
    <subcellularLocation>
        <location evidence="1">Nucleus</location>
        <location evidence="1">Nucleolus</location>
    </subcellularLocation>
</comment>
<comment type="caution">
    <text evidence="8">The sequence shown here is derived from an EMBL/GenBank/DDBJ whole genome shotgun (WGS) entry which is preliminary data.</text>
</comment>
<dbReference type="CDD" id="cd00200">
    <property type="entry name" value="WD40"/>
    <property type="match status" value="1"/>
</dbReference>
<dbReference type="FunFam" id="2.130.10.10:FF:000938">
    <property type="entry name" value="Probable periodic tryptophan protein PWP2"/>
    <property type="match status" value="1"/>
</dbReference>
<evidence type="ECO:0000256" key="3">
    <source>
        <dbReference type="ARBA" id="ARBA00022574"/>
    </source>
</evidence>
<dbReference type="InterPro" id="IPR015943">
    <property type="entry name" value="WD40/YVTN_repeat-like_dom_sf"/>
</dbReference>
<dbReference type="InterPro" id="IPR007148">
    <property type="entry name" value="SSU_processome_Utp12"/>
</dbReference>
<evidence type="ECO:0000313" key="9">
    <source>
        <dbReference type="Proteomes" id="UP001210925"/>
    </source>
</evidence>
<dbReference type="GO" id="GO:0032040">
    <property type="term" value="C:small-subunit processome"/>
    <property type="evidence" value="ECO:0007669"/>
    <property type="project" value="TreeGrafter"/>
</dbReference>
<dbReference type="InterPro" id="IPR019775">
    <property type="entry name" value="WD40_repeat_CS"/>
</dbReference>
<dbReference type="InterPro" id="IPR011047">
    <property type="entry name" value="Quinoprotein_ADH-like_sf"/>
</dbReference>
<dbReference type="Gene3D" id="2.130.10.10">
    <property type="entry name" value="YVTN repeat-like/Quinoprotein amine dehydrogenase"/>
    <property type="match status" value="3"/>
</dbReference>
<dbReference type="Proteomes" id="UP001210925">
    <property type="component" value="Unassembled WGS sequence"/>
</dbReference>
<dbReference type="SUPFAM" id="SSF50998">
    <property type="entry name" value="Quinoprotein alcohol dehydrogenase-like"/>
    <property type="match status" value="1"/>
</dbReference>
<keyword evidence="9" id="KW-1185">Reference proteome</keyword>
<dbReference type="PANTHER" id="PTHR19858">
    <property type="entry name" value="WD40 REPEAT PROTEIN"/>
    <property type="match status" value="1"/>
</dbReference>
<dbReference type="GO" id="GO:0000028">
    <property type="term" value="P:ribosomal small subunit assembly"/>
    <property type="evidence" value="ECO:0007669"/>
    <property type="project" value="TreeGrafter"/>
</dbReference>
<dbReference type="Pfam" id="PF04003">
    <property type="entry name" value="Utp12"/>
    <property type="match status" value="1"/>
</dbReference>
<evidence type="ECO:0000256" key="5">
    <source>
        <dbReference type="ARBA" id="ARBA00023242"/>
    </source>
</evidence>
<reference evidence="8" key="1">
    <citation type="submission" date="2020-05" db="EMBL/GenBank/DDBJ databases">
        <title>Phylogenomic resolution of chytrid fungi.</title>
        <authorList>
            <person name="Stajich J.E."/>
            <person name="Amses K."/>
            <person name="Simmons R."/>
            <person name="Seto K."/>
            <person name="Myers J."/>
            <person name="Bonds A."/>
            <person name="Quandt C.A."/>
            <person name="Barry K."/>
            <person name="Liu P."/>
            <person name="Grigoriev I."/>
            <person name="Longcore J.E."/>
            <person name="James T.Y."/>
        </authorList>
    </citation>
    <scope>NUCLEOTIDE SEQUENCE</scope>
    <source>
        <strain evidence="8">PLAUS21</strain>
    </source>
</reference>
<evidence type="ECO:0000313" key="8">
    <source>
        <dbReference type="EMBL" id="KAJ3260331.1"/>
    </source>
</evidence>
<feature type="repeat" description="WD" evidence="6">
    <location>
        <begin position="183"/>
        <end position="224"/>
    </location>
</feature>
<dbReference type="SUPFAM" id="SSF50978">
    <property type="entry name" value="WD40 repeat-like"/>
    <property type="match status" value="2"/>
</dbReference>
<comment type="similarity">
    <text evidence="2">Belongs to the WD repeat PWP2 family.</text>
</comment>
<dbReference type="InterPro" id="IPR036322">
    <property type="entry name" value="WD40_repeat_dom_sf"/>
</dbReference>
<keyword evidence="5" id="KW-0539">Nucleus</keyword>
<feature type="domain" description="Small-subunit processome Utp12" evidence="7">
    <location>
        <begin position="745"/>
        <end position="848"/>
    </location>
</feature>
<dbReference type="PROSITE" id="PS50082">
    <property type="entry name" value="WD_REPEATS_2"/>
    <property type="match status" value="5"/>
</dbReference>
<dbReference type="GO" id="GO:0034388">
    <property type="term" value="C:Pwp2p-containing subcomplex of 90S preribosome"/>
    <property type="evidence" value="ECO:0007669"/>
    <property type="project" value="TreeGrafter"/>
</dbReference>
<keyword evidence="3 6" id="KW-0853">WD repeat</keyword>
<evidence type="ECO:0000256" key="1">
    <source>
        <dbReference type="ARBA" id="ARBA00004604"/>
    </source>
</evidence>
<sequence>MKIDFKFSNLCGTVYKKGNLIFTPDGNSLISPVGNRVSVYDLVGNKSITLPFENRKDIARIEISPKATLLISVDEDGRALLINYQKQVLLHRHNFKAAVYDLKFSPNGQFLAVTHGNQVQIWHAPGFTREFAPFVLYKTYSGHFDLVTSICWSKDSKYFLTCSKDMTTRLHAIDRDDFAGACLTGHSDAVIGAWFSHDEKSVYSVSKDGALFEWTMQGGKWSNESELSQMPRKKKRTDEEVKPIMKWKSTNRHYFKQNHAKVVSATFHSQTGLLSVGFDSGIFGIWELPDFINIHTLSISQKKINTVAVNASGEWLAFGCSKLGQLLVWEWQSESYILKQQGHQQDMTSIDYSKDGQYIATGGDDGKVKIWSTQTGFCFVTFTEHTGSVKAIEFAKRKQVVFSASLDGTVRAFDLIRYRNFRTFTSPTPEQFNCLAVDQSCEIICAASMDNFDIYLWSVQTGKLLEILSGHEAPVSCLAFSYSTGQLASGSWDKNIRTWDIFSRDKATEVINHTSEVLAMAYSPDGSMICSTTMDGNINFWSTDDFKLISIIEGRKDISAGRSSQDKMTAANSAAGKYFTSICFTSDSKGVLAGGNSKFVCLYDIDSKSLLKKFQISFNLSLDRMQDMLNSKNMTEAGPKDWIDGAAEYSDLEDRIDRSLPGVQSGDPSLRTTKLEARTHGVKFSPTGRSWAAASTQGLLIYSLDDSIHFDPFDLDMDIHPEAINSSLEKKEYTKSLLIAFRLGETHLIDKVYNQVPKQNVQLLVRDIGSKYFVKFLKMMVRQLETNPRIEFHLEWISNFFRNNSHYLKDHAGEYLPTLRALLKCLSTNFDDISSLCNENIFSLEYYTRPVPEEAQEEMEVDEVDMDDIGL</sequence>
<dbReference type="AlphaFoldDB" id="A0AAD5UPJ2"/>
<evidence type="ECO:0000256" key="6">
    <source>
        <dbReference type="PROSITE-ProRule" id="PRU00221"/>
    </source>
</evidence>
<dbReference type="PROSITE" id="PS50294">
    <property type="entry name" value="WD_REPEATS_REGION"/>
    <property type="match status" value="3"/>
</dbReference>
<gene>
    <name evidence="8" type="ORF">HK103_000966</name>
</gene>
<feature type="repeat" description="WD" evidence="6">
    <location>
        <begin position="468"/>
        <end position="509"/>
    </location>
</feature>
<evidence type="ECO:0000256" key="2">
    <source>
        <dbReference type="ARBA" id="ARBA00010226"/>
    </source>
</evidence>
<evidence type="ECO:0000259" key="7">
    <source>
        <dbReference type="Pfam" id="PF04003"/>
    </source>
</evidence>
<name>A0AAD5UPJ2_9FUNG</name>
<protein>
    <recommendedName>
        <fullName evidence="7">Small-subunit processome Utp12 domain-containing protein</fullName>
    </recommendedName>
</protein>
<dbReference type="PANTHER" id="PTHR19858:SF0">
    <property type="entry name" value="PERIODIC TRYPTOPHAN PROTEIN 2 HOMOLOG"/>
    <property type="match status" value="1"/>
</dbReference>
<dbReference type="GO" id="GO:0000462">
    <property type="term" value="P:maturation of SSU-rRNA from tricistronic rRNA transcript (SSU-rRNA, 5.8S rRNA, LSU-rRNA)"/>
    <property type="evidence" value="ECO:0007669"/>
    <property type="project" value="TreeGrafter"/>
</dbReference>
<dbReference type="Pfam" id="PF00400">
    <property type="entry name" value="WD40"/>
    <property type="match status" value="6"/>
</dbReference>
<keyword evidence="4" id="KW-0677">Repeat</keyword>
<accession>A0AAD5UPJ2</accession>
<dbReference type="PROSITE" id="PS00678">
    <property type="entry name" value="WD_REPEATS_1"/>
    <property type="match status" value="1"/>
</dbReference>